<evidence type="ECO:0000313" key="1">
    <source>
        <dbReference type="EMBL" id="KAK7233837.1"/>
    </source>
</evidence>
<dbReference type="Proteomes" id="UP001363151">
    <property type="component" value="Unassembled WGS sequence"/>
</dbReference>
<proteinExistence type="predicted"/>
<reference evidence="1 2" key="1">
    <citation type="submission" date="2024-03" db="EMBL/GenBank/DDBJ databases">
        <title>Aureococcus anophagefferens CCMP1851 and Kratosvirus quantuckense: Draft genome of a second virus-susceptible host strain in the model system.</title>
        <authorList>
            <person name="Chase E."/>
            <person name="Truchon A.R."/>
            <person name="Schepens W."/>
            <person name="Wilhelm S.W."/>
        </authorList>
    </citation>
    <scope>NUCLEOTIDE SEQUENCE [LARGE SCALE GENOMIC DNA]</scope>
    <source>
        <strain evidence="1 2">CCMP1851</strain>
    </source>
</reference>
<gene>
    <name evidence="1" type="ORF">SO694_00100055</name>
</gene>
<dbReference type="KEGG" id="aaf:AURANDRAFT_65058"/>
<sequence>MVNCAWWFHPRLAAPREAAAAGLCKTPRRVEADGLDAPASEVFGSARRRSRREEALDFSDHGALALQSPQSDESDEWALISVESEEEKDAKRLKRQASWDSSLTSHSDDEADGEAADDASSGRASSDPSSSLDDTSYDGRVVRGSGEAYRAAGDGDGGDGDLDDRPDSPRSVSEDDSSLDSTAYGGRIVRADAQRSPPRVENLADAAREVLDLAAGDDEVREDRAPVREARPRVSSDESLDCSRYGGRALVAASRSACDLRGVGGDDDDDDLRDGRTPPPPSWPGDDGGLDGTRRGGRVPTFGRPRAASFTCLAVLDDAAGIGAALGRPRSAGLDAEAAMAEASLDDSFYGSRAVSAERRSSSFHRRFPVSASLPSIAHEEGLGATRRPRCVRFATPLVARVEFFEPARASEKASTWFSRAEYKSIRDAAWFIEGLEQDEGEQDFATTAGTVESRRGIRDEESNEARRARIRAVRWAVVAASEQFLPPDVVAKLATSDEAAALARSAGEEDRAAAEEDAGAPSSESPKSPEAATVTRAAVQKILKDHRGASGLAPLVRRDSLENLLEDTSTRRRREAGDAEREREAGRMTAARSRAALKLYFDARQARSLE</sequence>
<comment type="caution">
    <text evidence="1">The sequence shown here is derived from an EMBL/GenBank/DDBJ whole genome shotgun (WGS) entry which is preliminary data.</text>
</comment>
<name>A0ABR1FN39_AURAN</name>
<dbReference type="EMBL" id="JBBJCI010000355">
    <property type="protein sequence ID" value="KAK7233837.1"/>
    <property type="molecule type" value="Genomic_DNA"/>
</dbReference>
<evidence type="ECO:0000313" key="2">
    <source>
        <dbReference type="Proteomes" id="UP001363151"/>
    </source>
</evidence>
<accession>A0ABR1FN39</accession>
<keyword evidence="2" id="KW-1185">Reference proteome</keyword>
<protein>
    <submittedName>
        <fullName evidence="1">Uncharacterized protein</fullName>
    </submittedName>
</protein>
<organism evidence="1 2">
    <name type="scientific">Aureococcus anophagefferens</name>
    <name type="common">Harmful bloom alga</name>
    <dbReference type="NCBI Taxonomy" id="44056"/>
    <lineage>
        <taxon>Eukaryota</taxon>
        <taxon>Sar</taxon>
        <taxon>Stramenopiles</taxon>
        <taxon>Ochrophyta</taxon>
        <taxon>Pelagophyceae</taxon>
        <taxon>Pelagomonadales</taxon>
        <taxon>Pelagomonadaceae</taxon>
        <taxon>Aureococcus</taxon>
    </lineage>
</organism>